<dbReference type="Gene3D" id="4.10.1110.10">
    <property type="entry name" value="AN1-like Zinc finger"/>
    <property type="match status" value="1"/>
</dbReference>
<name>A0A4W5QP21_9TELE</name>
<keyword evidence="5" id="KW-0007">Acetylation</keyword>
<dbReference type="GO" id="GO:0008270">
    <property type="term" value="F:zinc ion binding"/>
    <property type="evidence" value="ECO:0007669"/>
    <property type="project" value="UniProtKB-KW"/>
</dbReference>
<sequence>MVEDRKKGHRKLDQHQRNMEFPMAQETNPSLTPVLCTTGCGFYGNPRNNGMCSVCYKEHLNRQQSSTHGLSQLSPMGTVGSPTPDASAIQRLETSLAKVDPSSGSAADMARTIQGCLPVTQQMTEMSISREDKAEPVVTEPTASSPATGDEAKGDTPNPKKNRCFMCRKRVGLTRFDCRCGNLFCGLHRYSDKHNCPYDYKAEAAAKIRKENPVVVADKIQRI</sequence>
<evidence type="ECO:0000313" key="10">
    <source>
        <dbReference type="Ensembl" id="ENSHHUP00000077882.1"/>
    </source>
</evidence>
<dbReference type="GeneTree" id="ENSGT00940000164966"/>
<keyword evidence="3 6" id="KW-0863">Zinc-finger</keyword>
<organism evidence="10 11">
    <name type="scientific">Hucho hucho</name>
    <name type="common">huchen</name>
    <dbReference type="NCBI Taxonomy" id="62062"/>
    <lineage>
        <taxon>Eukaryota</taxon>
        <taxon>Metazoa</taxon>
        <taxon>Chordata</taxon>
        <taxon>Craniata</taxon>
        <taxon>Vertebrata</taxon>
        <taxon>Euteleostomi</taxon>
        <taxon>Actinopterygii</taxon>
        <taxon>Neopterygii</taxon>
        <taxon>Teleostei</taxon>
        <taxon>Protacanthopterygii</taxon>
        <taxon>Salmoniformes</taxon>
        <taxon>Salmonidae</taxon>
        <taxon>Salmoninae</taxon>
        <taxon>Hucho</taxon>
    </lineage>
</organism>
<keyword evidence="11" id="KW-1185">Reference proteome</keyword>
<dbReference type="Ensembl" id="ENSHHUT00000080405.1">
    <property type="protein sequence ID" value="ENSHHUP00000077882.1"/>
    <property type="gene ID" value="ENSHHUG00000045445.1"/>
</dbReference>
<dbReference type="PANTHER" id="PTHR10634:SF26">
    <property type="entry name" value="AN1-TYPE ZINC FINGER PROTEIN 5"/>
    <property type="match status" value="1"/>
</dbReference>
<evidence type="ECO:0000256" key="5">
    <source>
        <dbReference type="ARBA" id="ARBA00022990"/>
    </source>
</evidence>
<evidence type="ECO:0000256" key="1">
    <source>
        <dbReference type="ARBA" id="ARBA00022553"/>
    </source>
</evidence>
<evidence type="ECO:0000256" key="4">
    <source>
        <dbReference type="ARBA" id="ARBA00022833"/>
    </source>
</evidence>
<reference evidence="10" key="2">
    <citation type="submission" date="2025-08" db="UniProtKB">
        <authorList>
            <consortium name="Ensembl"/>
        </authorList>
    </citation>
    <scope>IDENTIFICATION</scope>
</reference>
<keyword evidence="2" id="KW-0479">Metal-binding</keyword>
<dbReference type="AlphaFoldDB" id="A0A4W5QP21"/>
<dbReference type="PANTHER" id="PTHR10634">
    <property type="entry name" value="AN1-TYPE ZINC FINGER PROTEIN"/>
    <property type="match status" value="1"/>
</dbReference>
<dbReference type="GO" id="GO:0003677">
    <property type="term" value="F:DNA binding"/>
    <property type="evidence" value="ECO:0007669"/>
    <property type="project" value="InterPro"/>
</dbReference>
<dbReference type="InterPro" id="IPR035896">
    <property type="entry name" value="AN1-like_Znf"/>
</dbReference>
<dbReference type="FunFam" id="4.10.1110.10:FF:000001">
    <property type="entry name" value="Zinc finger AN1-type containing 6"/>
    <property type="match status" value="1"/>
</dbReference>
<reference evidence="11" key="1">
    <citation type="submission" date="2018-06" db="EMBL/GenBank/DDBJ databases">
        <title>Genome assembly of Danube salmon.</title>
        <authorList>
            <person name="Macqueen D.J."/>
            <person name="Gundappa M.K."/>
        </authorList>
    </citation>
    <scope>NUCLEOTIDE SEQUENCE [LARGE SCALE GENOMIC DNA]</scope>
</reference>
<dbReference type="PROSITE" id="PS51036">
    <property type="entry name" value="ZF_A20"/>
    <property type="match status" value="1"/>
</dbReference>
<dbReference type="InterPro" id="IPR000058">
    <property type="entry name" value="Znf_AN1"/>
</dbReference>
<keyword evidence="1" id="KW-0597">Phosphoprotein</keyword>
<evidence type="ECO:0000256" key="3">
    <source>
        <dbReference type="ARBA" id="ARBA00022771"/>
    </source>
</evidence>
<dbReference type="PROSITE" id="PS51039">
    <property type="entry name" value="ZF_AN1"/>
    <property type="match status" value="1"/>
</dbReference>
<evidence type="ECO:0000256" key="7">
    <source>
        <dbReference type="SAM" id="MobiDB-lite"/>
    </source>
</evidence>
<feature type="domain" description="AN1-type" evidence="9">
    <location>
        <begin position="158"/>
        <end position="204"/>
    </location>
</feature>
<accession>A0A4W5QP21</accession>
<evidence type="ECO:0000259" key="9">
    <source>
        <dbReference type="PROSITE" id="PS51039"/>
    </source>
</evidence>
<proteinExistence type="predicted"/>
<evidence type="ECO:0000256" key="2">
    <source>
        <dbReference type="ARBA" id="ARBA00022723"/>
    </source>
</evidence>
<protein>
    <submittedName>
        <fullName evidence="10">Zinc finger, AN1-type domain 5a</fullName>
    </submittedName>
</protein>
<dbReference type="SMART" id="SM00154">
    <property type="entry name" value="ZnF_AN1"/>
    <property type="match status" value="1"/>
</dbReference>
<dbReference type="STRING" id="62062.ENSHHUP00000077882"/>
<evidence type="ECO:0000256" key="6">
    <source>
        <dbReference type="PROSITE-ProRule" id="PRU00449"/>
    </source>
</evidence>
<dbReference type="SUPFAM" id="SSF118310">
    <property type="entry name" value="AN1-like Zinc finger"/>
    <property type="match status" value="1"/>
</dbReference>
<dbReference type="Proteomes" id="UP000314982">
    <property type="component" value="Unassembled WGS sequence"/>
</dbReference>
<keyword evidence="4" id="KW-0862">Zinc</keyword>
<dbReference type="FunFam" id="1.20.5.4770:FF:000001">
    <property type="entry name" value="Zinc finger AN1-type containing 6"/>
    <property type="match status" value="1"/>
</dbReference>
<evidence type="ECO:0000313" key="11">
    <source>
        <dbReference type="Proteomes" id="UP000314982"/>
    </source>
</evidence>
<dbReference type="Gene3D" id="1.20.5.4770">
    <property type="match status" value="1"/>
</dbReference>
<reference evidence="10" key="3">
    <citation type="submission" date="2025-09" db="UniProtKB">
        <authorList>
            <consortium name="Ensembl"/>
        </authorList>
    </citation>
    <scope>IDENTIFICATION</scope>
</reference>
<feature type="region of interest" description="Disordered" evidence="7">
    <location>
        <begin position="128"/>
        <end position="160"/>
    </location>
</feature>
<dbReference type="Pfam" id="PF01428">
    <property type="entry name" value="zf-AN1"/>
    <property type="match status" value="1"/>
</dbReference>
<dbReference type="InterPro" id="IPR002653">
    <property type="entry name" value="Znf_A20"/>
</dbReference>
<dbReference type="SUPFAM" id="SSF57716">
    <property type="entry name" value="Glucocorticoid receptor-like (DNA-binding domain)"/>
    <property type="match status" value="1"/>
</dbReference>
<dbReference type="InterPro" id="IPR050652">
    <property type="entry name" value="AN1_A20_ZnFinger"/>
</dbReference>
<evidence type="ECO:0000259" key="8">
    <source>
        <dbReference type="PROSITE" id="PS51036"/>
    </source>
</evidence>
<dbReference type="Pfam" id="PF01754">
    <property type="entry name" value="zf-A20"/>
    <property type="match status" value="1"/>
</dbReference>
<dbReference type="SMART" id="SM00259">
    <property type="entry name" value="ZnF_A20"/>
    <property type="match status" value="1"/>
</dbReference>
<feature type="domain" description="A20-type" evidence="8">
    <location>
        <begin position="30"/>
        <end position="64"/>
    </location>
</feature>